<sequence>MEKAYSSEEFSDHFEEFKSYCTEAAFFLEHGLCFEKWSRVHFPDNRMFDLVKIPCAHAMAALRSKHNDDYGLSIYEYSSPMYKVEEYLLAYSKSINVVSLESE</sequence>
<dbReference type="AlphaFoldDB" id="A0A2G2VL65"/>
<name>A0A2G2VL65_CAPBA</name>
<gene>
    <name evidence="2" type="ORF">CQW23_25499</name>
</gene>
<keyword evidence="3" id="KW-1185">Reference proteome</keyword>
<dbReference type="InterPro" id="IPR006564">
    <property type="entry name" value="Znf_PMZ"/>
</dbReference>
<evidence type="ECO:0000259" key="1">
    <source>
        <dbReference type="SMART" id="SM00575"/>
    </source>
</evidence>
<dbReference type="Proteomes" id="UP000224567">
    <property type="component" value="Unassembled WGS sequence"/>
</dbReference>
<dbReference type="SMART" id="SM00575">
    <property type="entry name" value="ZnF_PMZ"/>
    <property type="match status" value="1"/>
</dbReference>
<accession>A0A2G2VL65</accession>
<organism evidence="2 3">
    <name type="scientific">Capsicum baccatum</name>
    <name type="common">Peruvian pepper</name>
    <dbReference type="NCBI Taxonomy" id="33114"/>
    <lineage>
        <taxon>Eukaryota</taxon>
        <taxon>Viridiplantae</taxon>
        <taxon>Streptophyta</taxon>
        <taxon>Embryophyta</taxon>
        <taxon>Tracheophyta</taxon>
        <taxon>Spermatophyta</taxon>
        <taxon>Magnoliopsida</taxon>
        <taxon>eudicotyledons</taxon>
        <taxon>Gunneridae</taxon>
        <taxon>Pentapetalae</taxon>
        <taxon>asterids</taxon>
        <taxon>lamiids</taxon>
        <taxon>Solanales</taxon>
        <taxon>Solanaceae</taxon>
        <taxon>Solanoideae</taxon>
        <taxon>Capsiceae</taxon>
        <taxon>Capsicum</taxon>
    </lineage>
</organism>
<proteinExistence type="predicted"/>
<dbReference type="OrthoDB" id="1293559at2759"/>
<protein>
    <recommendedName>
        <fullName evidence="1">Zinc finger PMZ-type domain-containing protein</fullName>
    </recommendedName>
</protein>
<feature type="domain" description="Zinc finger PMZ-type" evidence="1">
    <location>
        <begin position="46"/>
        <end position="68"/>
    </location>
</feature>
<reference evidence="2 3" key="1">
    <citation type="journal article" date="2017" name="Genome Biol.">
        <title>New reference genome sequences of hot pepper reveal the massive evolution of plant disease-resistance genes by retroduplication.</title>
        <authorList>
            <person name="Kim S."/>
            <person name="Park J."/>
            <person name="Yeom S.I."/>
            <person name="Kim Y.M."/>
            <person name="Seo E."/>
            <person name="Kim K.T."/>
            <person name="Kim M.S."/>
            <person name="Lee J.M."/>
            <person name="Cheong K."/>
            <person name="Shin H.S."/>
            <person name="Kim S.B."/>
            <person name="Han K."/>
            <person name="Lee J."/>
            <person name="Park M."/>
            <person name="Lee H.A."/>
            <person name="Lee H.Y."/>
            <person name="Lee Y."/>
            <person name="Oh S."/>
            <person name="Lee J.H."/>
            <person name="Choi E."/>
            <person name="Choi E."/>
            <person name="Lee S.E."/>
            <person name="Jeon J."/>
            <person name="Kim H."/>
            <person name="Choi G."/>
            <person name="Song H."/>
            <person name="Lee J."/>
            <person name="Lee S.C."/>
            <person name="Kwon J.K."/>
            <person name="Lee H.Y."/>
            <person name="Koo N."/>
            <person name="Hong Y."/>
            <person name="Kim R.W."/>
            <person name="Kang W.H."/>
            <person name="Huh J.H."/>
            <person name="Kang B.C."/>
            <person name="Yang T.J."/>
            <person name="Lee Y.H."/>
            <person name="Bennetzen J.L."/>
            <person name="Choi D."/>
        </authorList>
    </citation>
    <scope>NUCLEOTIDE SEQUENCE [LARGE SCALE GENOMIC DNA]</scope>
    <source>
        <strain evidence="3">cv. PBC81</strain>
    </source>
</reference>
<reference evidence="3" key="2">
    <citation type="journal article" date="2017" name="J. Anim. Genet.">
        <title>Multiple reference genome sequences of hot pepper reveal the massive evolution of plant disease resistance genes by retroduplication.</title>
        <authorList>
            <person name="Kim S."/>
            <person name="Park J."/>
            <person name="Yeom S.-I."/>
            <person name="Kim Y.-M."/>
            <person name="Seo E."/>
            <person name="Kim K.-T."/>
            <person name="Kim M.-S."/>
            <person name="Lee J.M."/>
            <person name="Cheong K."/>
            <person name="Shin H.-S."/>
            <person name="Kim S.-B."/>
            <person name="Han K."/>
            <person name="Lee J."/>
            <person name="Park M."/>
            <person name="Lee H.-A."/>
            <person name="Lee H.-Y."/>
            <person name="Lee Y."/>
            <person name="Oh S."/>
            <person name="Lee J.H."/>
            <person name="Choi E."/>
            <person name="Choi E."/>
            <person name="Lee S.E."/>
            <person name="Jeon J."/>
            <person name="Kim H."/>
            <person name="Choi G."/>
            <person name="Song H."/>
            <person name="Lee J."/>
            <person name="Lee S.-C."/>
            <person name="Kwon J.-K."/>
            <person name="Lee H.-Y."/>
            <person name="Koo N."/>
            <person name="Hong Y."/>
            <person name="Kim R.W."/>
            <person name="Kang W.-H."/>
            <person name="Huh J.H."/>
            <person name="Kang B.-C."/>
            <person name="Yang T.-J."/>
            <person name="Lee Y.-H."/>
            <person name="Bennetzen J.L."/>
            <person name="Choi D."/>
        </authorList>
    </citation>
    <scope>NUCLEOTIDE SEQUENCE [LARGE SCALE GENOMIC DNA]</scope>
    <source>
        <strain evidence="3">cv. PBC81</strain>
    </source>
</reference>
<evidence type="ECO:0000313" key="2">
    <source>
        <dbReference type="EMBL" id="PHT33699.1"/>
    </source>
</evidence>
<evidence type="ECO:0000313" key="3">
    <source>
        <dbReference type="Proteomes" id="UP000224567"/>
    </source>
</evidence>
<comment type="caution">
    <text evidence="2">The sequence shown here is derived from an EMBL/GenBank/DDBJ whole genome shotgun (WGS) entry which is preliminary data.</text>
</comment>
<dbReference type="GO" id="GO:0008270">
    <property type="term" value="F:zinc ion binding"/>
    <property type="evidence" value="ECO:0007669"/>
    <property type="project" value="InterPro"/>
</dbReference>
<dbReference type="EMBL" id="MLFT02000011">
    <property type="protein sequence ID" value="PHT33699.1"/>
    <property type="molecule type" value="Genomic_DNA"/>
</dbReference>